<evidence type="ECO:0000259" key="4">
    <source>
        <dbReference type="PROSITE" id="PS51898"/>
    </source>
</evidence>
<evidence type="ECO:0000256" key="1">
    <source>
        <dbReference type="ARBA" id="ARBA00008857"/>
    </source>
</evidence>
<sequence>MAKPKFYLDTLISAKGTQAIKMLYSFNGQRLKYHTQVSVNEKHFQPKCNTSTNIKPIKTIAPYGEQHNKRLADIALDAVNIVTETKGENLNVKYIREQLDLIYKPKPAEPEPAPKFKHNLISYLEQMIADSISGKRLISIGKSAGNRYTRNTIKNYGITISAIRRYMQFHHISILPLEEINKDFYEAFRFYCYNEEKKEVSTFASYIKDIKTVMSETGSTEFKAKDFIMPSYEADTLYLTLEQIDKIASLDLSDYKKTVQHIRGKIIEQLSYASLDKARDLFLIGCFTGLRFSDFNTLEPKSIDGSFIKVKQIKTGGRITIPIMSRLRPVLEKYSNNLPTLSNQKFNDYIKEVAKLADLTEERKVTDTKGNTKNETIHPLYSLITSHCCRRSYATNMFKAGVPPMLIMSATGHKTETSFLKYIRANNEDKANLLAETLKKLGL</sequence>
<keyword evidence="6" id="KW-1185">Reference proteome</keyword>
<evidence type="ECO:0000256" key="3">
    <source>
        <dbReference type="ARBA" id="ARBA00023172"/>
    </source>
</evidence>
<dbReference type="PANTHER" id="PTHR30349:SF64">
    <property type="entry name" value="PROPHAGE INTEGRASE INTD-RELATED"/>
    <property type="match status" value="1"/>
</dbReference>
<dbReference type="PROSITE" id="PS51898">
    <property type="entry name" value="TYR_RECOMBINASE"/>
    <property type="match status" value="1"/>
</dbReference>
<dbReference type="EMBL" id="JACRYL010000004">
    <property type="protein sequence ID" value="MBC6109939.1"/>
    <property type="molecule type" value="Genomic_DNA"/>
</dbReference>
<dbReference type="InterPro" id="IPR010998">
    <property type="entry name" value="Integrase_recombinase_N"/>
</dbReference>
<dbReference type="Proteomes" id="UP000652755">
    <property type="component" value="Unassembled WGS sequence"/>
</dbReference>
<evidence type="ECO:0000313" key="5">
    <source>
        <dbReference type="EMBL" id="MBC6109939.1"/>
    </source>
</evidence>
<dbReference type="Pfam" id="PF00589">
    <property type="entry name" value="Phage_integrase"/>
    <property type="match status" value="1"/>
</dbReference>
<name>A0ABR7KPC4_9SPHI</name>
<dbReference type="RefSeq" id="WP_187070414.1">
    <property type="nucleotide sequence ID" value="NZ_JACRYL010000004.1"/>
</dbReference>
<dbReference type="InterPro" id="IPR025269">
    <property type="entry name" value="SAM-like_dom"/>
</dbReference>
<dbReference type="SUPFAM" id="SSF56349">
    <property type="entry name" value="DNA breaking-rejoining enzymes"/>
    <property type="match status" value="1"/>
</dbReference>
<proteinExistence type="inferred from homology"/>
<protein>
    <submittedName>
        <fullName evidence="5">Integrase catalytic domain-containing protein</fullName>
    </submittedName>
</protein>
<dbReference type="Gene3D" id="1.10.443.10">
    <property type="entry name" value="Intergrase catalytic core"/>
    <property type="match status" value="1"/>
</dbReference>
<evidence type="ECO:0000313" key="6">
    <source>
        <dbReference type="Proteomes" id="UP000652755"/>
    </source>
</evidence>
<evidence type="ECO:0000256" key="2">
    <source>
        <dbReference type="ARBA" id="ARBA00023125"/>
    </source>
</evidence>
<accession>A0ABR7KPC4</accession>
<keyword evidence="2" id="KW-0238">DNA-binding</keyword>
<dbReference type="Pfam" id="PF13102">
    <property type="entry name" value="Phage_int_SAM_5"/>
    <property type="match status" value="1"/>
</dbReference>
<dbReference type="CDD" id="cd01185">
    <property type="entry name" value="INTN1_C_like"/>
    <property type="match status" value="1"/>
</dbReference>
<feature type="domain" description="Tyr recombinase" evidence="4">
    <location>
        <begin position="234"/>
        <end position="435"/>
    </location>
</feature>
<gene>
    <name evidence="5" type="ORF">H7U22_05845</name>
</gene>
<dbReference type="PANTHER" id="PTHR30349">
    <property type="entry name" value="PHAGE INTEGRASE-RELATED"/>
    <property type="match status" value="1"/>
</dbReference>
<reference evidence="5 6" key="1">
    <citation type="submission" date="2020-08" db="EMBL/GenBank/DDBJ databases">
        <authorList>
            <person name="Sun Q."/>
            <person name="Inoue M."/>
        </authorList>
    </citation>
    <scope>NUCLEOTIDE SEQUENCE [LARGE SCALE GENOMIC DNA]</scope>
    <source>
        <strain evidence="5 6">CCM 8938</strain>
    </source>
</reference>
<organism evidence="5 6">
    <name type="scientific">Pedobacter fastidiosus</name>
    <dbReference type="NCBI Taxonomy" id="2765361"/>
    <lineage>
        <taxon>Bacteria</taxon>
        <taxon>Pseudomonadati</taxon>
        <taxon>Bacteroidota</taxon>
        <taxon>Sphingobacteriia</taxon>
        <taxon>Sphingobacteriales</taxon>
        <taxon>Sphingobacteriaceae</taxon>
        <taxon>Pedobacter</taxon>
    </lineage>
</organism>
<dbReference type="InterPro" id="IPR050090">
    <property type="entry name" value="Tyrosine_recombinase_XerCD"/>
</dbReference>
<dbReference type="Gene3D" id="1.10.150.130">
    <property type="match status" value="1"/>
</dbReference>
<dbReference type="InterPro" id="IPR011010">
    <property type="entry name" value="DNA_brk_join_enz"/>
</dbReference>
<dbReference type="InterPro" id="IPR013762">
    <property type="entry name" value="Integrase-like_cat_sf"/>
</dbReference>
<comment type="similarity">
    <text evidence="1">Belongs to the 'phage' integrase family.</text>
</comment>
<dbReference type="InterPro" id="IPR002104">
    <property type="entry name" value="Integrase_catalytic"/>
</dbReference>
<comment type="caution">
    <text evidence="5">The sequence shown here is derived from an EMBL/GenBank/DDBJ whole genome shotgun (WGS) entry which is preliminary data.</text>
</comment>
<keyword evidence="3" id="KW-0233">DNA recombination</keyword>